<evidence type="ECO:0000313" key="6">
    <source>
        <dbReference type="RefSeq" id="XP_033457136.1"/>
    </source>
</evidence>
<keyword evidence="4" id="KW-0812">Transmembrane</keyword>
<evidence type="ECO:0000256" key="4">
    <source>
        <dbReference type="SAM" id="Phobius"/>
    </source>
</evidence>
<keyword evidence="4" id="KW-1133">Transmembrane helix</keyword>
<dbReference type="AlphaFoldDB" id="A0A6J3LWF2"/>
<keyword evidence="5" id="KW-1185">Reference proteome</keyword>
<proteinExistence type="inferred from homology"/>
<reference evidence="6" key="1">
    <citation type="submission" date="2020-01" db="EMBL/GenBank/DDBJ databases">
        <authorList>
            <consortium name="DOE Joint Genome Institute"/>
            <person name="Haridas S."/>
            <person name="Albert R."/>
            <person name="Binder M."/>
            <person name="Bloem J."/>
            <person name="Labutti K."/>
            <person name="Salamov A."/>
            <person name="Andreopoulos B."/>
            <person name="Baker S.E."/>
            <person name="Barry K."/>
            <person name="Bills G."/>
            <person name="Bluhm B.H."/>
            <person name="Cannon C."/>
            <person name="Castanera R."/>
            <person name="Culley D.E."/>
            <person name="Daum C."/>
            <person name="Ezra D."/>
            <person name="Gonzalez J.B."/>
            <person name="Henrissat B."/>
            <person name="Kuo A."/>
            <person name="Liang C."/>
            <person name="Lipzen A."/>
            <person name="Lutzoni F."/>
            <person name="Magnuson J."/>
            <person name="Mondo S."/>
            <person name="Nolan M."/>
            <person name="Ohm R."/>
            <person name="Pangilinan J."/>
            <person name="Park H.-J."/>
            <person name="Ramirez L."/>
            <person name="Alfaro M."/>
            <person name="Sun H."/>
            <person name="Tritt A."/>
            <person name="Yoshinaga Y."/>
            <person name="Zwiers L.-H."/>
            <person name="Turgeon B.G."/>
            <person name="Goodwin S.B."/>
            <person name="Spatafora J.W."/>
            <person name="Crous P.W."/>
            <person name="Grigoriev I.V."/>
        </authorList>
    </citation>
    <scope>NUCLEOTIDE SEQUENCE</scope>
    <source>
        <strain evidence="6">CBS 342.82</strain>
    </source>
</reference>
<accession>A0A6J3LWF2</accession>
<dbReference type="PANTHER" id="PTHR33365">
    <property type="entry name" value="YALI0B05434P"/>
    <property type="match status" value="1"/>
</dbReference>
<name>A0A6J3LWF2_9PEZI</name>
<reference evidence="6" key="2">
    <citation type="submission" date="2020-04" db="EMBL/GenBank/DDBJ databases">
        <authorList>
            <consortium name="NCBI Genome Project"/>
        </authorList>
    </citation>
    <scope>NUCLEOTIDE SEQUENCE</scope>
    <source>
        <strain evidence="6">CBS 342.82</strain>
    </source>
</reference>
<comment type="similarity">
    <text evidence="2">Belongs to the ustYa family.</text>
</comment>
<protein>
    <submittedName>
        <fullName evidence="6">Uncharacterized protein</fullName>
    </submittedName>
</protein>
<organism evidence="6">
    <name type="scientific">Dissoconium aciculare CBS 342.82</name>
    <dbReference type="NCBI Taxonomy" id="1314786"/>
    <lineage>
        <taxon>Eukaryota</taxon>
        <taxon>Fungi</taxon>
        <taxon>Dikarya</taxon>
        <taxon>Ascomycota</taxon>
        <taxon>Pezizomycotina</taxon>
        <taxon>Dothideomycetes</taxon>
        <taxon>Dothideomycetidae</taxon>
        <taxon>Mycosphaerellales</taxon>
        <taxon>Dissoconiaceae</taxon>
        <taxon>Dissoconium</taxon>
    </lineage>
</organism>
<dbReference type="Proteomes" id="UP000504637">
    <property type="component" value="Unplaced"/>
</dbReference>
<dbReference type="Pfam" id="PF11807">
    <property type="entry name" value="UstYa"/>
    <property type="match status" value="1"/>
</dbReference>
<feature type="transmembrane region" description="Helical" evidence="4">
    <location>
        <begin position="48"/>
        <end position="71"/>
    </location>
</feature>
<dbReference type="PANTHER" id="PTHR33365:SF4">
    <property type="entry name" value="CYCLOCHLOROTINE BIOSYNTHESIS PROTEIN O"/>
    <property type="match status" value="1"/>
</dbReference>
<dbReference type="GeneID" id="54363274"/>
<evidence type="ECO:0000256" key="2">
    <source>
        <dbReference type="ARBA" id="ARBA00035112"/>
    </source>
</evidence>
<gene>
    <name evidence="6" type="ORF">K489DRAFT_382856</name>
</gene>
<evidence type="ECO:0000313" key="5">
    <source>
        <dbReference type="Proteomes" id="UP000504637"/>
    </source>
</evidence>
<sequence>MTDRGQYQHLVDESSSDPGAVNDGTRGASESFILDDGFHLRLKRRRSWLYRGISSPIWFFCFTVLAMVMILQALGLPGVITVLSSKNGESGEPSFSYERGFENDFEEMKSAINLIPQRFNGAVRSGSNGTLNFHWSHSSNEPRYTLSSGATWDEVDESWETLLAGRYVKLQPSEISSLDADVLSPPLQSIVGPNTPPGIYGGPDMLHSLHCLDGLRKNLDLDRYEKHMWMNASLRRLHNDHCIEQLRQAVLCHGDMTPVTIRPVYDEQGKEVWVWLGETEREHTCRDGMALREKWWERGARTGRLHH</sequence>
<reference evidence="6" key="3">
    <citation type="submission" date="2025-08" db="UniProtKB">
        <authorList>
            <consortium name="RefSeq"/>
        </authorList>
    </citation>
    <scope>IDENTIFICATION</scope>
    <source>
        <strain evidence="6">CBS 342.82</strain>
    </source>
</reference>
<feature type="region of interest" description="Disordered" evidence="3">
    <location>
        <begin position="1"/>
        <end position="24"/>
    </location>
</feature>
<dbReference type="GO" id="GO:0043386">
    <property type="term" value="P:mycotoxin biosynthetic process"/>
    <property type="evidence" value="ECO:0007669"/>
    <property type="project" value="InterPro"/>
</dbReference>
<evidence type="ECO:0000256" key="3">
    <source>
        <dbReference type="SAM" id="MobiDB-lite"/>
    </source>
</evidence>
<comment type="pathway">
    <text evidence="1">Mycotoxin biosynthesis.</text>
</comment>
<dbReference type="InterPro" id="IPR021765">
    <property type="entry name" value="UstYa-like"/>
</dbReference>
<dbReference type="OrthoDB" id="3687641at2759"/>
<evidence type="ECO:0000256" key="1">
    <source>
        <dbReference type="ARBA" id="ARBA00004685"/>
    </source>
</evidence>
<dbReference type="RefSeq" id="XP_033457136.1">
    <property type="nucleotide sequence ID" value="XM_033605474.1"/>
</dbReference>
<keyword evidence="4" id="KW-0472">Membrane</keyword>